<keyword evidence="5" id="KW-1185">Reference proteome</keyword>
<dbReference type="InterPro" id="IPR036397">
    <property type="entry name" value="RNaseH_sf"/>
</dbReference>
<proteinExistence type="inferred from homology"/>
<gene>
    <name evidence="4" type="ORF">K239x_54220</name>
</gene>
<protein>
    <recommendedName>
        <fullName evidence="2">Protein argonaute</fullName>
    </recommendedName>
</protein>
<dbReference type="Gene3D" id="3.40.50.2300">
    <property type="match status" value="1"/>
</dbReference>
<organism evidence="4 5">
    <name type="scientific">Stieleria marina</name>
    <dbReference type="NCBI Taxonomy" id="1930275"/>
    <lineage>
        <taxon>Bacteria</taxon>
        <taxon>Pseudomonadati</taxon>
        <taxon>Planctomycetota</taxon>
        <taxon>Planctomycetia</taxon>
        <taxon>Pirellulales</taxon>
        <taxon>Pirellulaceae</taxon>
        <taxon>Stieleria</taxon>
    </lineage>
</organism>
<evidence type="ECO:0000313" key="5">
    <source>
        <dbReference type="Proteomes" id="UP000319817"/>
    </source>
</evidence>
<dbReference type="GO" id="GO:0003676">
    <property type="term" value="F:nucleic acid binding"/>
    <property type="evidence" value="ECO:0007669"/>
    <property type="project" value="InterPro"/>
</dbReference>
<dbReference type="Proteomes" id="UP000319817">
    <property type="component" value="Chromosome"/>
</dbReference>
<dbReference type="InterPro" id="IPR003165">
    <property type="entry name" value="Piwi"/>
</dbReference>
<evidence type="ECO:0000313" key="4">
    <source>
        <dbReference type="EMBL" id="QDT13404.1"/>
    </source>
</evidence>
<sequence>MLQLNGFSTEITGGSLTVLKAKIAPTDVKETRRSLGDAWFTMYHEGHLYSLAKNQDSSGGVGESDLLVLSDHLGLRFVKTMLDQAMRGVFDQYDPVRERPFTFLAHKVDLVELAAKKLDSKPDLLSKFEIRPKYELEAKLVEFRPGELELMLALNVTTRWICTARVKELIDASIPVQGMHLIRKKTEPGQRRLVGTFDRLEGDVVLLKDAYGDDNKVAATDVRVEGSKEVFATCLRRLLGGRYDGFFYSVDDEYGKLCGGAGSDRELQRMLGFLKGKSPVKLHGGIEVTIGERVQLKNQSSYKTVIELPPSKYCFDRSRTKLHQYAWEGLARFGPFDRGSFPTRSPRILLVAPDTVAGKISQALKKFRDGFGSSKDSKYDGFTDTFHLANPTFFPLSVRLQDVDRSDVAKVYRKAIEERLTRDGNFDAAFNILHDEHAGLPDAQNPYLVAKSILLSHGIPVQEARVSTLTANEYSLQYTFRNLATALYAKMGGVPWTVDHGETVDDELVVGIGNAELSGSRFEKRQRHIGITTVFRGDGNYLLSNLSKECKYEDYPDVLRESTIAVLREVKQRNNWLPGQTVRIVFHAFKPLKNVEVADIIASSVKEVGSEQTIEFAFLNVSLDHSFTLLDLAQRGITRKNQTKGVYVPRRGLTAQVGRYTRLVTTTGPHMVKRANLALPRPLLIHLHKQSTYRDLSYLSEQVLNFTTLSWRSTLPSEKPVTILYSSLIAELLARLKSIDDWSPAVLNTKLRNSKWFL</sequence>
<dbReference type="RefSeq" id="WP_145421140.1">
    <property type="nucleotide sequence ID" value="NZ_CP036526.1"/>
</dbReference>
<feature type="domain" description="Piwi" evidence="3">
    <location>
        <begin position="428"/>
        <end position="738"/>
    </location>
</feature>
<accession>A0A517P1Z9</accession>
<dbReference type="OrthoDB" id="580851at2"/>
<dbReference type="PROSITE" id="PS50822">
    <property type="entry name" value="PIWI"/>
    <property type="match status" value="1"/>
</dbReference>
<evidence type="ECO:0000259" key="3">
    <source>
        <dbReference type="PROSITE" id="PS50822"/>
    </source>
</evidence>
<name>A0A517P1Z9_9BACT</name>
<dbReference type="CDD" id="cd04659">
    <property type="entry name" value="Piwi_piwi-like_ProArk"/>
    <property type="match status" value="1"/>
</dbReference>
<dbReference type="Gene3D" id="3.30.420.10">
    <property type="entry name" value="Ribonuclease H-like superfamily/Ribonuclease H"/>
    <property type="match status" value="1"/>
</dbReference>
<evidence type="ECO:0000256" key="1">
    <source>
        <dbReference type="ARBA" id="ARBA00035012"/>
    </source>
</evidence>
<dbReference type="SUPFAM" id="SSF53098">
    <property type="entry name" value="Ribonuclease H-like"/>
    <property type="match status" value="1"/>
</dbReference>
<dbReference type="EMBL" id="CP036526">
    <property type="protein sequence ID" value="QDT13404.1"/>
    <property type="molecule type" value="Genomic_DNA"/>
</dbReference>
<dbReference type="AlphaFoldDB" id="A0A517P1Z9"/>
<reference evidence="4 5" key="1">
    <citation type="submission" date="2019-02" db="EMBL/GenBank/DDBJ databases">
        <title>Deep-cultivation of Planctomycetes and their phenomic and genomic characterization uncovers novel biology.</title>
        <authorList>
            <person name="Wiegand S."/>
            <person name="Jogler M."/>
            <person name="Boedeker C."/>
            <person name="Pinto D."/>
            <person name="Vollmers J."/>
            <person name="Rivas-Marin E."/>
            <person name="Kohn T."/>
            <person name="Peeters S.H."/>
            <person name="Heuer A."/>
            <person name="Rast P."/>
            <person name="Oberbeckmann S."/>
            <person name="Bunk B."/>
            <person name="Jeske O."/>
            <person name="Meyerdierks A."/>
            <person name="Storesund J.E."/>
            <person name="Kallscheuer N."/>
            <person name="Luecker S."/>
            <person name="Lage O.M."/>
            <person name="Pohl T."/>
            <person name="Merkel B.J."/>
            <person name="Hornburger P."/>
            <person name="Mueller R.-W."/>
            <person name="Bruemmer F."/>
            <person name="Labrenz M."/>
            <person name="Spormann A.M."/>
            <person name="Op den Camp H."/>
            <person name="Overmann J."/>
            <person name="Amann R."/>
            <person name="Jetten M.S.M."/>
            <person name="Mascher T."/>
            <person name="Medema M.H."/>
            <person name="Devos D.P."/>
            <person name="Kaster A.-K."/>
            <person name="Ovreas L."/>
            <person name="Rohde M."/>
            <person name="Galperin M.Y."/>
            <person name="Jogler C."/>
        </authorList>
    </citation>
    <scope>NUCLEOTIDE SEQUENCE [LARGE SCALE GENOMIC DNA]</scope>
    <source>
        <strain evidence="4 5">K23_9</strain>
    </source>
</reference>
<comment type="similarity">
    <text evidence="1">Belongs to the argonaute family. Long pAgo subfamily.</text>
</comment>
<dbReference type="SMART" id="SM00950">
    <property type="entry name" value="Piwi"/>
    <property type="match status" value="1"/>
</dbReference>
<evidence type="ECO:0000256" key="2">
    <source>
        <dbReference type="ARBA" id="ARBA00035032"/>
    </source>
</evidence>
<dbReference type="InterPro" id="IPR012337">
    <property type="entry name" value="RNaseH-like_sf"/>
</dbReference>
<dbReference type="Pfam" id="PF02171">
    <property type="entry name" value="Piwi"/>
    <property type="match status" value="1"/>
</dbReference>